<name>A0A4Y9Y4Q2_9AGAM</name>
<dbReference type="AlphaFoldDB" id="A0A4Y9Y4Q2"/>
<dbReference type="Proteomes" id="UP000298327">
    <property type="component" value="Unassembled WGS sequence"/>
</dbReference>
<keyword evidence="2" id="KW-1185">Reference proteome</keyword>
<evidence type="ECO:0000313" key="1">
    <source>
        <dbReference type="EMBL" id="TFY56763.1"/>
    </source>
</evidence>
<evidence type="ECO:0000313" key="2">
    <source>
        <dbReference type="Proteomes" id="UP000298327"/>
    </source>
</evidence>
<reference evidence="1 2" key="1">
    <citation type="submission" date="2019-02" db="EMBL/GenBank/DDBJ databases">
        <title>Genome sequencing of the rare red list fungi Dentipellis fragilis.</title>
        <authorList>
            <person name="Buettner E."/>
            <person name="Kellner H."/>
        </authorList>
    </citation>
    <scope>NUCLEOTIDE SEQUENCE [LARGE SCALE GENOMIC DNA]</scope>
    <source>
        <strain evidence="1 2">DSM 105465</strain>
    </source>
</reference>
<protein>
    <submittedName>
        <fullName evidence="1">Uncharacterized protein</fullName>
    </submittedName>
</protein>
<organism evidence="1 2">
    <name type="scientific">Dentipellis fragilis</name>
    <dbReference type="NCBI Taxonomy" id="205917"/>
    <lineage>
        <taxon>Eukaryota</taxon>
        <taxon>Fungi</taxon>
        <taxon>Dikarya</taxon>
        <taxon>Basidiomycota</taxon>
        <taxon>Agaricomycotina</taxon>
        <taxon>Agaricomycetes</taxon>
        <taxon>Russulales</taxon>
        <taxon>Hericiaceae</taxon>
        <taxon>Dentipellis</taxon>
    </lineage>
</organism>
<proteinExistence type="predicted"/>
<comment type="caution">
    <text evidence="1">The sequence shown here is derived from an EMBL/GenBank/DDBJ whole genome shotgun (WGS) entry which is preliminary data.</text>
</comment>
<accession>A0A4Y9Y4Q2</accession>
<sequence length="142" mass="15663">MPASPLALSTVMTRCSPNAHLVCTDDPLSWHMHFVGPTTHPIDELSGLVAMSDSGMVDVHWAAVSGHCEPHSAEERRGTYSLSVSVSSVSDRLPLRFSRSPCTPRFWQTHLYEGHCDLCIFPSRDRTSITIPWKVSATQETG</sequence>
<dbReference type="EMBL" id="SEOQ01000801">
    <property type="protein sequence ID" value="TFY56763.1"/>
    <property type="molecule type" value="Genomic_DNA"/>
</dbReference>
<gene>
    <name evidence="1" type="ORF">EVG20_g8800</name>
</gene>